<gene>
    <name evidence="1" type="ORF">BFW38_01120</name>
</gene>
<proteinExistence type="predicted"/>
<comment type="caution">
    <text evidence="1">The sequence shown here is derived from an EMBL/GenBank/DDBJ whole genome shotgun (WGS) entry which is preliminary data.</text>
</comment>
<protein>
    <submittedName>
        <fullName evidence="1">Uncharacterized protein</fullName>
    </submittedName>
</protein>
<reference evidence="1 2" key="1">
    <citation type="submission" date="2016-08" db="EMBL/GenBank/DDBJ databases">
        <authorList>
            <person name="Seilhamer J.J."/>
        </authorList>
    </citation>
    <scope>NUCLEOTIDE SEQUENCE [LARGE SCALE GENOMIC DNA]</scope>
    <source>
        <strain evidence="1 2">PH27A</strain>
    </source>
</reference>
<dbReference type="Proteomes" id="UP000094291">
    <property type="component" value="Unassembled WGS sequence"/>
</dbReference>
<sequence>MLENKLGIALNGFIPAILGRATTAFGGNKAMVSGFDPMYLKRARKLIACDVIRPTKRIPCVPWVISSGCDAL</sequence>
<organism evidence="1 2">
    <name type="scientific">Terasakiispira papahanaumokuakeensis</name>
    <dbReference type="NCBI Taxonomy" id="197479"/>
    <lineage>
        <taxon>Bacteria</taxon>
        <taxon>Pseudomonadati</taxon>
        <taxon>Pseudomonadota</taxon>
        <taxon>Gammaproteobacteria</taxon>
        <taxon>Oceanospirillales</taxon>
        <taxon>Terasakiispira</taxon>
    </lineage>
</organism>
<evidence type="ECO:0000313" key="2">
    <source>
        <dbReference type="Proteomes" id="UP000094291"/>
    </source>
</evidence>
<dbReference type="EMBL" id="MDTQ01000001">
    <property type="protein sequence ID" value="ODC02347.1"/>
    <property type="molecule type" value="Genomic_DNA"/>
</dbReference>
<name>A0A1E2V5U1_9GAMM</name>
<dbReference type="STRING" id="197479.BFW38_01120"/>
<dbReference type="AlphaFoldDB" id="A0A1E2V5U1"/>
<accession>A0A1E2V5U1</accession>
<keyword evidence="2" id="KW-1185">Reference proteome</keyword>
<evidence type="ECO:0000313" key="1">
    <source>
        <dbReference type="EMBL" id="ODC02347.1"/>
    </source>
</evidence>